<dbReference type="OrthoDB" id="35428at10239"/>
<dbReference type="RefSeq" id="YP_002003448.1">
    <property type="nucleotide sequence ID" value="NC_011039.1"/>
</dbReference>
<proteinExistence type="predicted"/>
<protein>
    <submittedName>
        <fullName evidence="1">Uncharacterized protein</fullName>
    </submittedName>
</protein>
<evidence type="ECO:0000313" key="2">
    <source>
        <dbReference type="Proteomes" id="UP000000621"/>
    </source>
</evidence>
<sequence length="169" mass="18703">MVQSISPDFRMVEQCCAAAKKKPYTSTAQTEKEGKSVGIAMDEYEARECGENPGLDESSLGHGLDRTVRIDSHTTVLAPKTVNGRATIMLSCRCGATTFVPLVVKEDEDTGRSEIVLDVPEDWYADVDYPHGRQPDERYIVRCPEHRGALFGHMLRPVDPFAEAESEQG</sequence>
<name>B3VMB7_9CAUD</name>
<dbReference type="KEGG" id="vg:6450032"/>
<reference evidence="1 2" key="1">
    <citation type="submission" date="2008-05" db="EMBL/GenBank/DDBJ databases">
        <authorList>
            <person name="Weber R.J."/>
            <person name="Jacobs-Sera D."/>
            <person name="Houtz J."/>
            <person name="Hendrix R.W."/>
            <person name="Hatfull G.H."/>
        </authorList>
    </citation>
    <scope>NUCLEOTIDE SEQUENCE [LARGE SCALE GENOMIC DNA]</scope>
</reference>
<gene>
    <name evidence="1" type="ORF">PREDATOR_90</name>
</gene>
<organism evidence="1 2">
    <name type="scientific">Mycobacterium phage Predator</name>
    <dbReference type="NCBI Taxonomy" id="543153"/>
    <lineage>
        <taxon>Viruses</taxon>
        <taxon>Duplodnaviria</taxon>
        <taxon>Heunggongvirae</taxon>
        <taxon>Uroviricota</taxon>
        <taxon>Caudoviricetes</taxon>
        <taxon>Predatorvirus</taxon>
        <taxon>Predatorvirus predator</taxon>
    </lineage>
</organism>
<evidence type="ECO:0000313" key="1">
    <source>
        <dbReference type="EMBL" id="ACF05187.1"/>
    </source>
</evidence>
<accession>B3VMB7</accession>
<dbReference type="EMBL" id="EU770222">
    <property type="protein sequence ID" value="ACF05187.1"/>
    <property type="molecule type" value="Genomic_DNA"/>
</dbReference>
<dbReference type="Proteomes" id="UP000000621">
    <property type="component" value="Segment"/>
</dbReference>
<keyword evidence="2" id="KW-1185">Reference proteome</keyword>